<dbReference type="SUPFAM" id="SSF57414">
    <property type="entry name" value="Hairpin loop containing domain-like"/>
    <property type="match status" value="1"/>
</dbReference>
<comment type="caution">
    <text evidence="3">The sequence shown here is derived from an EMBL/GenBank/DDBJ whole genome shotgun (WGS) entry which is preliminary data.</text>
</comment>
<gene>
    <name evidence="3" type="ORF">OS493_002108</name>
</gene>
<dbReference type="Pfam" id="PF00024">
    <property type="entry name" value="PAN_1"/>
    <property type="match status" value="1"/>
</dbReference>
<dbReference type="Gene3D" id="3.50.4.10">
    <property type="entry name" value="Hepatocyte Growth Factor"/>
    <property type="match status" value="1"/>
</dbReference>
<organism evidence="3 4">
    <name type="scientific">Desmophyllum pertusum</name>
    <dbReference type="NCBI Taxonomy" id="174260"/>
    <lineage>
        <taxon>Eukaryota</taxon>
        <taxon>Metazoa</taxon>
        <taxon>Cnidaria</taxon>
        <taxon>Anthozoa</taxon>
        <taxon>Hexacorallia</taxon>
        <taxon>Scleractinia</taxon>
        <taxon>Caryophylliina</taxon>
        <taxon>Caryophylliidae</taxon>
        <taxon>Desmophyllum</taxon>
    </lineage>
</organism>
<feature type="domain" description="Apple" evidence="2">
    <location>
        <begin position="1"/>
        <end position="79"/>
    </location>
</feature>
<keyword evidence="4" id="KW-1185">Reference proteome</keyword>
<evidence type="ECO:0000313" key="3">
    <source>
        <dbReference type="EMBL" id="KAJ7375357.1"/>
    </source>
</evidence>
<dbReference type="Proteomes" id="UP001163046">
    <property type="component" value="Unassembled WGS sequence"/>
</dbReference>
<keyword evidence="1" id="KW-0732">Signal</keyword>
<name>A0A9X0CTD1_9CNID</name>
<sequence length="89" mass="10390">MARVLGLLQLFLILLFAIANSFRNWQECFNGCLNNCQCLSFNFNEGNTTENCELNDANTKLAPEALKEKEEFVYYELVTTYYDKNVRIF</sequence>
<protein>
    <recommendedName>
        <fullName evidence="2">Apple domain-containing protein</fullName>
    </recommendedName>
</protein>
<accession>A0A9X0CTD1</accession>
<dbReference type="PROSITE" id="PS50948">
    <property type="entry name" value="PAN"/>
    <property type="match status" value="1"/>
</dbReference>
<feature type="chain" id="PRO_5040906216" description="Apple domain-containing protein" evidence="1">
    <location>
        <begin position="22"/>
        <end position="89"/>
    </location>
</feature>
<dbReference type="EMBL" id="MU826826">
    <property type="protein sequence ID" value="KAJ7375357.1"/>
    <property type="molecule type" value="Genomic_DNA"/>
</dbReference>
<proteinExistence type="predicted"/>
<reference evidence="3" key="1">
    <citation type="submission" date="2023-01" db="EMBL/GenBank/DDBJ databases">
        <title>Genome assembly of the deep-sea coral Lophelia pertusa.</title>
        <authorList>
            <person name="Herrera S."/>
            <person name="Cordes E."/>
        </authorList>
    </citation>
    <scope>NUCLEOTIDE SEQUENCE</scope>
    <source>
        <strain evidence="3">USNM1676648</strain>
        <tissue evidence="3">Polyp</tissue>
    </source>
</reference>
<evidence type="ECO:0000313" key="4">
    <source>
        <dbReference type="Proteomes" id="UP001163046"/>
    </source>
</evidence>
<evidence type="ECO:0000256" key="1">
    <source>
        <dbReference type="SAM" id="SignalP"/>
    </source>
</evidence>
<dbReference type="AlphaFoldDB" id="A0A9X0CTD1"/>
<feature type="signal peptide" evidence="1">
    <location>
        <begin position="1"/>
        <end position="21"/>
    </location>
</feature>
<evidence type="ECO:0000259" key="2">
    <source>
        <dbReference type="PROSITE" id="PS50948"/>
    </source>
</evidence>
<dbReference type="InterPro" id="IPR003609">
    <property type="entry name" value="Pan_app"/>
</dbReference>